<sequence length="332" mass="37124">MEASGSCKGPTVLYSERFCEMFCVLQARNKVAFGRFGLWDEGRCLYVILLMALYWCTEALPLAVTALLPIVLFPFLGILPSNKVCPQYFLDTNFLFLSGLIMASAIEEWNLHRRIALRVLMCVGVQPARLILGMMLTTSFLSMWLSNTASTAMMLPIANAILKSLFGEKDTSKEMSRENEETQEMFSPFVQASQEKMALQRVCLAFGRPSLEAPLQQNKLYTVPTEMQFLASTEDKDLAEEKEITSDVLSDLKKEEEYKNNIWKGFLISIPYAASIGGTATLTGTAPNLILLGQLKRYGRLSWRALPVCQGKSCTAKRYTPTLGGIPFRAKN</sequence>
<evidence type="ECO:0000256" key="4">
    <source>
        <dbReference type="ARBA" id="ARBA00022989"/>
    </source>
</evidence>
<dbReference type="EMBL" id="PPHD01019413">
    <property type="protein sequence ID" value="POI28420.1"/>
    <property type="molecule type" value="Genomic_DNA"/>
</dbReference>
<keyword evidence="6" id="KW-0406">Ion transport</keyword>
<dbReference type="Pfam" id="PF00939">
    <property type="entry name" value="Na_sulph_symp"/>
    <property type="match status" value="1"/>
</dbReference>
<evidence type="ECO:0000256" key="2">
    <source>
        <dbReference type="ARBA" id="ARBA00006772"/>
    </source>
</evidence>
<evidence type="ECO:0000256" key="3">
    <source>
        <dbReference type="ARBA" id="ARBA00022692"/>
    </source>
</evidence>
<feature type="transmembrane region" description="Helical" evidence="7">
    <location>
        <begin position="88"/>
        <end position="106"/>
    </location>
</feature>
<comment type="caution">
    <text evidence="8">The sequence shown here is derived from an EMBL/GenBank/DDBJ whole genome shotgun (WGS) entry which is preliminary data.</text>
</comment>
<proteinExistence type="inferred from homology"/>
<keyword evidence="3 7" id="KW-0812">Transmembrane</keyword>
<evidence type="ECO:0000256" key="7">
    <source>
        <dbReference type="SAM" id="Phobius"/>
    </source>
</evidence>
<gene>
    <name evidence="8" type="ORF">CIB84_007830</name>
</gene>
<dbReference type="Proteomes" id="UP000237246">
    <property type="component" value="Unassembled WGS sequence"/>
</dbReference>
<dbReference type="GO" id="GO:0005886">
    <property type="term" value="C:plasma membrane"/>
    <property type="evidence" value="ECO:0007669"/>
    <property type="project" value="TreeGrafter"/>
</dbReference>
<keyword evidence="6" id="KW-0813">Transport</keyword>
<dbReference type="OrthoDB" id="6493944at2759"/>
<dbReference type="GO" id="GO:0017153">
    <property type="term" value="F:sodium:dicarboxylate symporter activity"/>
    <property type="evidence" value="ECO:0007669"/>
    <property type="project" value="TreeGrafter"/>
</dbReference>
<keyword evidence="4 7" id="KW-1133">Transmembrane helix</keyword>
<dbReference type="InterPro" id="IPR001898">
    <property type="entry name" value="SLC13A/DASS"/>
</dbReference>
<feature type="transmembrane region" description="Helical" evidence="7">
    <location>
        <begin position="45"/>
        <end position="76"/>
    </location>
</feature>
<dbReference type="PANTHER" id="PTHR10283">
    <property type="entry name" value="SOLUTE CARRIER FAMILY 13 MEMBER"/>
    <property type="match status" value="1"/>
</dbReference>
<comment type="subcellular location">
    <subcellularLocation>
        <location evidence="1">Membrane</location>
        <topology evidence="1">Multi-pass membrane protein</topology>
    </subcellularLocation>
</comment>
<keyword evidence="5 7" id="KW-0472">Membrane</keyword>
<accession>A0A2P4SWF1</accession>
<dbReference type="GO" id="GO:0015141">
    <property type="term" value="F:succinate transmembrane transporter activity"/>
    <property type="evidence" value="ECO:0007669"/>
    <property type="project" value="TreeGrafter"/>
</dbReference>
<evidence type="ECO:0008006" key="10">
    <source>
        <dbReference type="Google" id="ProtNLM"/>
    </source>
</evidence>
<comment type="similarity">
    <text evidence="2">Belongs to the SLC13A/DASS transporter (TC 2.A.47) family. NADC subfamily.</text>
</comment>
<name>A0A2P4SWF1_BAMTH</name>
<evidence type="ECO:0000256" key="1">
    <source>
        <dbReference type="ARBA" id="ARBA00004141"/>
    </source>
</evidence>
<evidence type="ECO:0000313" key="9">
    <source>
        <dbReference type="Proteomes" id="UP000237246"/>
    </source>
</evidence>
<dbReference type="GO" id="GO:0015137">
    <property type="term" value="F:citrate transmembrane transporter activity"/>
    <property type="evidence" value="ECO:0007669"/>
    <property type="project" value="TreeGrafter"/>
</dbReference>
<evidence type="ECO:0000313" key="8">
    <source>
        <dbReference type="EMBL" id="POI28420.1"/>
    </source>
</evidence>
<keyword evidence="6" id="KW-0739">Sodium transport</keyword>
<keyword evidence="6" id="KW-0915">Sodium</keyword>
<evidence type="ECO:0000256" key="6">
    <source>
        <dbReference type="ARBA" id="ARBA00023201"/>
    </source>
</evidence>
<organism evidence="8 9">
    <name type="scientific">Bambusicola thoracicus</name>
    <name type="common">Chinese bamboo-partridge</name>
    <name type="synonym">Perdix thoracica</name>
    <dbReference type="NCBI Taxonomy" id="9083"/>
    <lineage>
        <taxon>Eukaryota</taxon>
        <taxon>Metazoa</taxon>
        <taxon>Chordata</taxon>
        <taxon>Craniata</taxon>
        <taxon>Vertebrata</taxon>
        <taxon>Euteleostomi</taxon>
        <taxon>Archelosauria</taxon>
        <taxon>Archosauria</taxon>
        <taxon>Dinosauria</taxon>
        <taxon>Saurischia</taxon>
        <taxon>Theropoda</taxon>
        <taxon>Coelurosauria</taxon>
        <taxon>Aves</taxon>
        <taxon>Neognathae</taxon>
        <taxon>Galloanserae</taxon>
        <taxon>Galliformes</taxon>
        <taxon>Phasianidae</taxon>
        <taxon>Perdicinae</taxon>
        <taxon>Bambusicola</taxon>
    </lineage>
</organism>
<protein>
    <recommendedName>
        <fullName evidence="10">Citrate transporter-like domain-containing protein</fullName>
    </recommendedName>
</protein>
<dbReference type="PANTHER" id="PTHR10283:SF62">
    <property type="entry name" value="NA(+)_DICARBOXYLATE COTRANSPORTER 3"/>
    <property type="match status" value="1"/>
</dbReference>
<dbReference type="AlphaFoldDB" id="A0A2P4SWF1"/>
<keyword evidence="9" id="KW-1185">Reference proteome</keyword>
<evidence type="ECO:0000256" key="5">
    <source>
        <dbReference type="ARBA" id="ARBA00023136"/>
    </source>
</evidence>
<reference evidence="8 9" key="1">
    <citation type="submission" date="2018-01" db="EMBL/GenBank/DDBJ databases">
        <title>Comparison of the Chinese Bamboo Partridge and Red Junglefowl genome sequences highlights the importance of demography in genome evolution.</title>
        <authorList>
            <person name="Tiley G.P."/>
            <person name="Kimball R.T."/>
            <person name="Braun E.L."/>
            <person name="Burleigh J.G."/>
        </authorList>
    </citation>
    <scope>NUCLEOTIDE SEQUENCE [LARGE SCALE GENOMIC DNA]</scope>
    <source>
        <strain evidence="8">RTK389</strain>
        <tissue evidence="8">Blood</tissue>
    </source>
</reference>